<name>A0A150PGA0_SORCE</name>
<evidence type="ECO:0008006" key="4">
    <source>
        <dbReference type="Google" id="ProtNLM"/>
    </source>
</evidence>
<evidence type="ECO:0000256" key="1">
    <source>
        <dbReference type="SAM" id="SignalP"/>
    </source>
</evidence>
<evidence type="ECO:0000313" key="2">
    <source>
        <dbReference type="EMBL" id="KYF54680.1"/>
    </source>
</evidence>
<comment type="caution">
    <text evidence="2">The sequence shown here is derived from an EMBL/GenBank/DDBJ whole genome shotgun (WGS) entry which is preliminary data.</text>
</comment>
<evidence type="ECO:0000313" key="3">
    <source>
        <dbReference type="Proteomes" id="UP000075604"/>
    </source>
</evidence>
<keyword evidence="1" id="KW-0732">Signal</keyword>
<gene>
    <name evidence="2" type="ORF">BE04_29995</name>
</gene>
<organism evidence="2 3">
    <name type="scientific">Sorangium cellulosum</name>
    <name type="common">Polyangium cellulosum</name>
    <dbReference type="NCBI Taxonomy" id="56"/>
    <lineage>
        <taxon>Bacteria</taxon>
        <taxon>Pseudomonadati</taxon>
        <taxon>Myxococcota</taxon>
        <taxon>Polyangia</taxon>
        <taxon>Polyangiales</taxon>
        <taxon>Polyangiaceae</taxon>
        <taxon>Sorangium</taxon>
    </lineage>
</organism>
<dbReference type="EMBL" id="JELX01002658">
    <property type="protein sequence ID" value="KYF54680.1"/>
    <property type="molecule type" value="Genomic_DNA"/>
</dbReference>
<feature type="signal peptide" evidence="1">
    <location>
        <begin position="1"/>
        <end position="23"/>
    </location>
</feature>
<dbReference type="AlphaFoldDB" id="A0A150PGA0"/>
<accession>A0A150PGA0</accession>
<sequence>MPMRWPMIALGAVSASTCLCCNADPPSVAGIVTVALDGEELIIDTGDGGKRPVIGTDDTVSGLCTLGAGYLGMWVQHHTAKFETLDLMDEPGHPHMTAEIAGITYQGGCSITTEVQRNDPYEADVSAGPCELFRPFDGAILRLESASFHLKGCWDD</sequence>
<protein>
    <recommendedName>
        <fullName evidence="4">Secreted protein</fullName>
    </recommendedName>
</protein>
<dbReference type="Proteomes" id="UP000075604">
    <property type="component" value="Unassembled WGS sequence"/>
</dbReference>
<feature type="chain" id="PRO_5007565881" description="Secreted protein" evidence="1">
    <location>
        <begin position="24"/>
        <end position="156"/>
    </location>
</feature>
<proteinExistence type="predicted"/>
<reference evidence="2 3" key="1">
    <citation type="submission" date="2014-02" db="EMBL/GenBank/DDBJ databases">
        <title>The small core and large imbalanced accessory genome model reveals a collaborative survival strategy of Sorangium cellulosum strains in nature.</title>
        <authorList>
            <person name="Han K."/>
            <person name="Peng R."/>
            <person name="Blom J."/>
            <person name="Li Y.-Z."/>
        </authorList>
    </citation>
    <scope>NUCLEOTIDE SEQUENCE [LARGE SCALE GENOMIC DNA]</scope>
    <source>
        <strain evidence="2 3">So0157-18</strain>
    </source>
</reference>